<dbReference type="InterPro" id="IPR001608">
    <property type="entry name" value="Ala_racemase_N"/>
</dbReference>
<dbReference type="PANTHER" id="PTHR28004">
    <property type="entry name" value="ZGC:162816-RELATED"/>
    <property type="match status" value="1"/>
</dbReference>
<dbReference type="RefSeq" id="WP_094061607.1">
    <property type="nucleotide sequence ID" value="NZ_CP022530.1"/>
</dbReference>
<gene>
    <name evidence="2" type="ORF">CHH28_17935</name>
</gene>
<feature type="domain" description="Alanine racemase N-terminal" evidence="1">
    <location>
        <begin position="26"/>
        <end position="244"/>
    </location>
</feature>
<dbReference type="OrthoDB" id="339576at2"/>
<proteinExistence type="predicted"/>
<dbReference type="KEGG" id="bsan:CHH28_17935"/>
<dbReference type="InterPro" id="IPR051466">
    <property type="entry name" value="D-amino_acid_metab_enzyme"/>
</dbReference>
<dbReference type="EMBL" id="CP022530">
    <property type="protein sequence ID" value="ASP40440.1"/>
    <property type="molecule type" value="Genomic_DNA"/>
</dbReference>
<organism evidence="2 3">
    <name type="scientific">Bacterioplanes sanyensis</name>
    <dbReference type="NCBI Taxonomy" id="1249553"/>
    <lineage>
        <taxon>Bacteria</taxon>
        <taxon>Pseudomonadati</taxon>
        <taxon>Pseudomonadota</taxon>
        <taxon>Gammaproteobacteria</taxon>
        <taxon>Oceanospirillales</taxon>
        <taxon>Oceanospirillaceae</taxon>
        <taxon>Bacterioplanes</taxon>
    </lineage>
</organism>
<name>A0A222FNS1_9GAMM</name>
<keyword evidence="3" id="KW-1185">Reference proteome</keyword>
<accession>A0A222FNS1</accession>
<sequence>MNQDAYFSALSTALHAAHVARPTLVIDKQRLDANIDHLLEIINRGFAYRIVAKSLPSVPMLDYLMRRTGSNRLMCFHLPFMMQLVEQFPAADILLGKPMPVAGAQRFYDWYQSRAEFLCFDPDIQLQWLIDSRQRLQQYEDMARRSNTRLRVSLEIDVGLHRGGFQCDQEFSRAIEHIERSEFLQLAGLMGYEAHISKIPAWLGGSNKAYAQVQQQYQAFCHVITEQLGPDALDDLCLNTGGSTTYPLYGEAGPQNEISIASALVKPTDFDVDTLEHHQAAAFIATPVLKRITDPDIPMAAGLSGWLRRFGLIKRQACFIYGGNWLASPCYPANAKRSAVLGHSSNQEMYELPDDCLPDVDDFFFLRPSQSEAVFLQFGELAIYHQGSITDWWPVLDYPKAEHTDPHTPLFAQRPAMIEKG</sequence>
<dbReference type="Pfam" id="PF01168">
    <property type="entry name" value="Ala_racemase_N"/>
    <property type="match status" value="1"/>
</dbReference>
<evidence type="ECO:0000313" key="3">
    <source>
        <dbReference type="Proteomes" id="UP000202440"/>
    </source>
</evidence>
<dbReference type="GO" id="GO:0036088">
    <property type="term" value="P:D-serine catabolic process"/>
    <property type="evidence" value="ECO:0007669"/>
    <property type="project" value="TreeGrafter"/>
</dbReference>
<dbReference type="Gene3D" id="3.20.20.10">
    <property type="entry name" value="Alanine racemase"/>
    <property type="match status" value="1"/>
</dbReference>
<dbReference type="SUPFAM" id="SSF51419">
    <property type="entry name" value="PLP-binding barrel"/>
    <property type="match status" value="1"/>
</dbReference>
<dbReference type="GO" id="GO:0008721">
    <property type="term" value="F:D-serine ammonia-lyase activity"/>
    <property type="evidence" value="ECO:0007669"/>
    <property type="project" value="TreeGrafter"/>
</dbReference>
<evidence type="ECO:0000259" key="1">
    <source>
        <dbReference type="Pfam" id="PF01168"/>
    </source>
</evidence>
<dbReference type="PANTHER" id="PTHR28004:SF2">
    <property type="entry name" value="D-SERINE DEHYDRATASE"/>
    <property type="match status" value="1"/>
</dbReference>
<evidence type="ECO:0000313" key="2">
    <source>
        <dbReference type="EMBL" id="ASP40440.1"/>
    </source>
</evidence>
<dbReference type="AlphaFoldDB" id="A0A222FNS1"/>
<dbReference type="InterPro" id="IPR029066">
    <property type="entry name" value="PLP-binding_barrel"/>
</dbReference>
<reference evidence="2 3" key="1">
    <citation type="submission" date="2017-07" db="EMBL/GenBank/DDBJ databases">
        <title>Annotated genome sequence of Bacterioplanes sanyensis isolated from Red Sea.</title>
        <authorList>
            <person name="Rehman Z.U."/>
        </authorList>
    </citation>
    <scope>NUCLEOTIDE SEQUENCE [LARGE SCALE GENOMIC DNA]</scope>
    <source>
        <strain evidence="2 3">NV9</strain>
    </source>
</reference>
<protein>
    <submittedName>
        <fullName evidence="2">Type III pyridoxal 5-phosphate-dependent enzyme</fullName>
    </submittedName>
</protein>
<dbReference type="Proteomes" id="UP000202440">
    <property type="component" value="Chromosome"/>
</dbReference>